<dbReference type="SUPFAM" id="SSF89550">
    <property type="entry name" value="PHP domain-like"/>
    <property type="match status" value="1"/>
</dbReference>
<proteinExistence type="inferred from homology"/>
<dbReference type="InterPro" id="IPR016195">
    <property type="entry name" value="Pol/histidinol_Pase-like"/>
</dbReference>
<dbReference type="PIRSF" id="PIRSF016557">
    <property type="entry name" value="Caps_synth_CpsB"/>
    <property type="match status" value="1"/>
</dbReference>
<evidence type="ECO:0000256" key="4">
    <source>
        <dbReference type="ARBA" id="ARBA00051722"/>
    </source>
</evidence>
<dbReference type="EC" id="3.1.3.48" evidence="2"/>
<keyword evidence="6" id="KW-1185">Reference proteome</keyword>
<name>A0A1M5AZU1_9FLAO</name>
<comment type="similarity">
    <text evidence="1">Belongs to the metallo-dependent hydrolases superfamily. CpsB/CapC family.</text>
</comment>
<dbReference type="RefSeq" id="WP_072862043.1">
    <property type="nucleotide sequence ID" value="NZ_FQUX01000003.1"/>
</dbReference>
<protein>
    <recommendedName>
        <fullName evidence="2">protein-tyrosine-phosphatase</fullName>
        <ecNumber evidence="2">3.1.3.48</ecNumber>
    </recommendedName>
</protein>
<organism evidence="5 6">
    <name type="scientific">Arenibacter palladensis</name>
    <dbReference type="NCBI Taxonomy" id="237373"/>
    <lineage>
        <taxon>Bacteria</taxon>
        <taxon>Pseudomonadati</taxon>
        <taxon>Bacteroidota</taxon>
        <taxon>Flavobacteriia</taxon>
        <taxon>Flavobacteriales</taxon>
        <taxon>Flavobacteriaceae</taxon>
        <taxon>Arenibacter</taxon>
    </lineage>
</organism>
<evidence type="ECO:0000313" key="6">
    <source>
        <dbReference type="Proteomes" id="UP000184406"/>
    </source>
</evidence>
<evidence type="ECO:0000256" key="3">
    <source>
        <dbReference type="ARBA" id="ARBA00022801"/>
    </source>
</evidence>
<accession>A0A1M5AZU1</accession>
<keyword evidence="3" id="KW-0378">Hydrolase</keyword>
<evidence type="ECO:0000256" key="2">
    <source>
        <dbReference type="ARBA" id="ARBA00013064"/>
    </source>
</evidence>
<dbReference type="EMBL" id="FQUX01000003">
    <property type="protein sequence ID" value="SHF35784.1"/>
    <property type="molecule type" value="Genomic_DNA"/>
</dbReference>
<gene>
    <name evidence="5" type="ORF">SAMN03080594_103464</name>
</gene>
<dbReference type="Pfam" id="PF19567">
    <property type="entry name" value="CpsB_CapC"/>
    <property type="match status" value="1"/>
</dbReference>
<dbReference type="Proteomes" id="UP000184406">
    <property type="component" value="Unassembled WGS sequence"/>
</dbReference>
<dbReference type="PANTHER" id="PTHR39181:SF1">
    <property type="entry name" value="TYROSINE-PROTEIN PHOSPHATASE YWQE"/>
    <property type="match status" value="1"/>
</dbReference>
<dbReference type="GO" id="GO:0030145">
    <property type="term" value="F:manganese ion binding"/>
    <property type="evidence" value="ECO:0007669"/>
    <property type="project" value="InterPro"/>
</dbReference>
<sequence>MFYFFQKKKFLVDSLENFIDIHNHILPGIDDGAKTVEDSINLIKGFSDIGVKKFIATPHIMHNYYPNDYETIHAAHGKVQNKLLREDMKDITLDVAAEHMIDANFDHLLDQEKVMPLRNNYLLIEMSYLQPPINFDEAILNIAAHRHFPILAHPERYAFIHQDSSKFQKYKNSGILFQMNILSLSQFYGKDVQKKAHKLLQNGLIDYVASDVHNQQQLQSIKELQLSNNLIKLLYPVIQNTISDFY</sequence>
<evidence type="ECO:0000313" key="5">
    <source>
        <dbReference type="EMBL" id="SHF35784.1"/>
    </source>
</evidence>
<evidence type="ECO:0000256" key="1">
    <source>
        <dbReference type="ARBA" id="ARBA00005750"/>
    </source>
</evidence>
<comment type="catalytic activity">
    <reaction evidence="4">
        <text>O-phospho-L-tyrosyl-[protein] + H2O = L-tyrosyl-[protein] + phosphate</text>
        <dbReference type="Rhea" id="RHEA:10684"/>
        <dbReference type="Rhea" id="RHEA-COMP:10136"/>
        <dbReference type="Rhea" id="RHEA-COMP:20101"/>
        <dbReference type="ChEBI" id="CHEBI:15377"/>
        <dbReference type="ChEBI" id="CHEBI:43474"/>
        <dbReference type="ChEBI" id="CHEBI:46858"/>
        <dbReference type="ChEBI" id="CHEBI:61978"/>
        <dbReference type="EC" id="3.1.3.48"/>
    </reaction>
</comment>
<dbReference type="InterPro" id="IPR016667">
    <property type="entry name" value="Caps_polysacc_synth_CpsB/CapC"/>
</dbReference>
<dbReference type="PANTHER" id="PTHR39181">
    <property type="entry name" value="TYROSINE-PROTEIN PHOSPHATASE YWQE"/>
    <property type="match status" value="1"/>
</dbReference>
<dbReference type="Gene3D" id="3.20.20.140">
    <property type="entry name" value="Metal-dependent hydrolases"/>
    <property type="match status" value="1"/>
</dbReference>
<reference evidence="6" key="1">
    <citation type="submission" date="2016-11" db="EMBL/GenBank/DDBJ databases">
        <authorList>
            <person name="Varghese N."/>
            <person name="Submissions S."/>
        </authorList>
    </citation>
    <scope>NUCLEOTIDE SEQUENCE [LARGE SCALE GENOMIC DNA]</scope>
    <source>
        <strain evidence="6">DSM 17539</strain>
    </source>
</reference>
<dbReference type="OrthoDB" id="9788539at2"/>
<dbReference type="AlphaFoldDB" id="A0A1M5AZU1"/>
<dbReference type="GO" id="GO:0004725">
    <property type="term" value="F:protein tyrosine phosphatase activity"/>
    <property type="evidence" value="ECO:0007669"/>
    <property type="project" value="UniProtKB-EC"/>
</dbReference>